<gene>
    <name evidence="1" type="ORF">DV515_00017383</name>
    <name evidence="2" type="ORF">DV515_00017386</name>
</gene>
<reference evidence="1 3" key="1">
    <citation type="journal article" date="2018" name="Proc. R. Soc. B">
        <title>A non-coding region near Follistatin controls head colour polymorphism in the Gouldian finch.</title>
        <authorList>
            <person name="Toomey M.B."/>
            <person name="Marques C.I."/>
            <person name="Andrade P."/>
            <person name="Araujo P.M."/>
            <person name="Sabatino S."/>
            <person name="Gazda M.A."/>
            <person name="Afonso S."/>
            <person name="Lopes R.J."/>
            <person name="Corbo J.C."/>
            <person name="Carneiro M."/>
        </authorList>
    </citation>
    <scope>NUCLEOTIDE SEQUENCE [LARGE SCALE GENOMIC DNA]</scope>
    <source>
        <strain evidence="1">Red01</strain>
        <tissue evidence="1">Muscle</tissue>
    </source>
</reference>
<comment type="caution">
    <text evidence="1">The sequence shown here is derived from an EMBL/GenBank/DDBJ whole genome shotgun (WGS) entry which is preliminary data.</text>
</comment>
<dbReference type="AlphaFoldDB" id="A0A3L8QVV8"/>
<dbReference type="EMBL" id="QUSF01001059">
    <property type="protein sequence ID" value="RLV71501.1"/>
    <property type="molecule type" value="Genomic_DNA"/>
</dbReference>
<protein>
    <submittedName>
        <fullName evidence="1">Uncharacterized protein</fullName>
    </submittedName>
</protein>
<reference evidence="1" key="2">
    <citation type="submission" date="2018-08" db="EMBL/GenBank/DDBJ databases">
        <authorList>
            <person name="Sabatino S.J."/>
        </authorList>
    </citation>
    <scope>NUCLEOTIDE SEQUENCE</scope>
    <source>
        <strain evidence="1">Red01</strain>
        <tissue evidence="1">Muscle</tissue>
    </source>
</reference>
<name>A0A3L8QVV8_CHLGU</name>
<evidence type="ECO:0000313" key="1">
    <source>
        <dbReference type="EMBL" id="RLV71501.1"/>
    </source>
</evidence>
<organism evidence="1 3">
    <name type="scientific">Chloebia gouldiae</name>
    <name type="common">Gouldian finch</name>
    <name type="synonym">Erythrura gouldiae</name>
    <dbReference type="NCBI Taxonomy" id="44316"/>
    <lineage>
        <taxon>Eukaryota</taxon>
        <taxon>Metazoa</taxon>
        <taxon>Chordata</taxon>
        <taxon>Craniata</taxon>
        <taxon>Vertebrata</taxon>
        <taxon>Euteleostomi</taxon>
        <taxon>Archelosauria</taxon>
        <taxon>Archosauria</taxon>
        <taxon>Dinosauria</taxon>
        <taxon>Saurischia</taxon>
        <taxon>Theropoda</taxon>
        <taxon>Coelurosauria</taxon>
        <taxon>Aves</taxon>
        <taxon>Neognathae</taxon>
        <taxon>Neoaves</taxon>
        <taxon>Telluraves</taxon>
        <taxon>Australaves</taxon>
        <taxon>Passeriformes</taxon>
        <taxon>Passeroidea</taxon>
        <taxon>Passeridae</taxon>
        <taxon>Chloebia</taxon>
    </lineage>
</organism>
<keyword evidence="3" id="KW-1185">Reference proteome</keyword>
<sequence>MHGRFLFCPRALFFSGRSSSSSSSSPAFPRLSPSWPGSSAFTLLAGGSLTCSSSSFSSSSSLPPARSCHVFPVFVPLFAPLLLHSPSEPGECEEDAAVRGLMSPG</sequence>
<proteinExistence type="predicted"/>
<evidence type="ECO:0000313" key="3">
    <source>
        <dbReference type="Proteomes" id="UP000276834"/>
    </source>
</evidence>
<accession>A0A3L8QVV8</accession>
<dbReference type="EMBL" id="QUSF01001058">
    <property type="protein sequence ID" value="RLV71503.1"/>
    <property type="molecule type" value="Genomic_DNA"/>
</dbReference>
<dbReference type="Proteomes" id="UP000276834">
    <property type="component" value="Unassembled WGS sequence"/>
</dbReference>
<evidence type="ECO:0000313" key="2">
    <source>
        <dbReference type="EMBL" id="RLV71503.1"/>
    </source>
</evidence>